<dbReference type="PANTHER" id="PTHR33219">
    <property type="entry name" value="YLMG HOMOLOG PROTEIN 2, CHLOROPLASTIC"/>
    <property type="match status" value="1"/>
</dbReference>
<dbReference type="PANTHER" id="PTHR33219:SF14">
    <property type="entry name" value="PROTEIN COFACTOR ASSEMBLY OF COMPLEX C SUBUNIT B CCB3, CHLOROPLASTIC-RELATED"/>
    <property type="match status" value="1"/>
</dbReference>
<feature type="transmembrane region" description="Helical" evidence="1">
    <location>
        <begin position="151"/>
        <end position="173"/>
    </location>
</feature>
<evidence type="ECO:0000313" key="3">
    <source>
        <dbReference type="Proteomes" id="UP000827721"/>
    </source>
</evidence>
<keyword evidence="1" id="KW-0812">Transmembrane</keyword>
<dbReference type="Pfam" id="PF02325">
    <property type="entry name" value="CCB3_YggT"/>
    <property type="match status" value="1"/>
</dbReference>
<proteinExistence type="predicted"/>
<dbReference type="InterPro" id="IPR003425">
    <property type="entry name" value="CCB3/YggT"/>
</dbReference>
<dbReference type="EMBL" id="JAFEMO010000005">
    <property type="protein sequence ID" value="KAH7569809.1"/>
    <property type="molecule type" value="Genomic_DNA"/>
</dbReference>
<gene>
    <name evidence="2" type="ORF">JRO89_XS05G0002800</name>
</gene>
<dbReference type="Proteomes" id="UP000827721">
    <property type="component" value="Unassembled WGS sequence"/>
</dbReference>
<keyword evidence="1" id="KW-1133">Transmembrane helix</keyword>
<sequence length="243" mass="27042">MVSTQKTRTIHAYVIGRSYEVGRRRATEGVPYLLTFLACKKGTHDEGNAMTRFYIRNMNKRKKVTAERLRSSIRRNPSRGHRASVFSTCGSLRVIDFLDHEPSSSNAAAILGNSHEVVRNMKLEVTETPEAALRFIQHLSLADLDPTTAKVAIGIIGPLLSAFSFLFILRVIMSWYPKLPVGKFPYVIAYAPTEPFLVPTRKLIPPLAGVDITPVVWVGLTNFLNEILVGPQGLLVLLSQQVN</sequence>
<keyword evidence="3" id="KW-1185">Reference proteome</keyword>
<comment type="caution">
    <text evidence="2">The sequence shown here is derived from an EMBL/GenBank/DDBJ whole genome shotgun (WGS) entry which is preliminary data.</text>
</comment>
<evidence type="ECO:0000256" key="1">
    <source>
        <dbReference type="SAM" id="Phobius"/>
    </source>
</evidence>
<evidence type="ECO:0008006" key="4">
    <source>
        <dbReference type="Google" id="ProtNLM"/>
    </source>
</evidence>
<name>A0ABQ8HZL1_9ROSI</name>
<protein>
    <recommendedName>
        <fullName evidence="4">Protein COFACTOR ASSEMBLY OF COMPLEX C SUBUNIT B CCB3, chloroplastic</fullName>
    </recommendedName>
</protein>
<keyword evidence="1" id="KW-0472">Membrane</keyword>
<reference evidence="2 3" key="1">
    <citation type="submission" date="2021-02" db="EMBL/GenBank/DDBJ databases">
        <title>Plant Genome Project.</title>
        <authorList>
            <person name="Zhang R.-G."/>
        </authorList>
    </citation>
    <scope>NUCLEOTIDE SEQUENCE [LARGE SCALE GENOMIC DNA]</scope>
    <source>
        <tissue evidence="2">Leaves</tissue>
    </source>
</reference>
<accession>A0ABQ8HZL1</accession>
<organism evidence="2 3">
    <name type="scientific">Xanthoceras sorbifolium</name>
    <dbReference type="NCBI Taxonomy" id="99658"/>
    <lineage>
        <taxon>Eukaryota</taxon>
        <taxon>Viridiplantae</taxon>
        <taxon>Streptophyta</taxon>
        <taxon>Embryophyta</taxon>
        <taxon>Tracheophyta</taxon>
        <taxon>Spermatophyta</taxon>
        <taxon>Magnoliopsida</taxon>
        <taxon>eudicotyledons</taxon>
        <taxon>Gunneridae</taxon>
        <taxon>Pentapetalae</taxon>
        <taxon>rosids</taxon>
        <taxon>malvids</taxon>
        <taxon>Sapindales</taxon>
        <taxon>Sapindaceae</taxon>
        <taxon>Xanthoceroideae</taxon>
        <taxon>Xanthoceras</taxon>
    </lineage>
</organism>
<evidence type="ECO:0000313" key="2">
    <source>
        <dbReference type="EMBL" id="KAH7569809.1"/>
    </source>
</evidence>